<reference evidence="16" key="1">
    <citation type="journal article" date="2008" name="Nat. Genet.">
        <title>The Pristionchus pacificus genome provides a unique perspective on nematode lifestyle and parasitism.</title>
        <authorList>
            <person name="Dieterich C."/>
            <person name="Clifton S.W."/>
            <person name="Schuster L.N."/>
            <person name="Chinwalla A."/>
            <person name="Delehaunty K."/>
            <person name="Dinkelacker I."/>
            <person name="Fulton L."/>
            <person name="Fulton R."/>
            <person name="Godfrey J."/>
            <person name="Minx P."/>
            <person name="Mitreva M."/>
            <person name="Roeseler W."/>
            <person name="Tian H."/>
            <person name="Witte H."/>
            <person name="Yang S.P."/>
            <person name="Wilson R.K."/>
            <person name="Sommer R.J."/>
        </authorList>
    </citation>
    <scope>NUCLEOTIDE SEQUENCE [LARGE SCALE GENOMIC DNA]</scope>
    <source>
        <strain evidence="16">PS312</strain>
    </source>
</reference>
<organism evidence="15 16">
    <name type="scientific">Pristionchus pacificus</name>
    <name type="common">Parasitic nematode worm</name>
    <dbReference type="NCBI Taxonomy" id="54126"/>
    <lineage>
        <taxon>Eukaryota</taxon>
        <taxon>Metazoa</taxon>
        <taxon>Ecdysozoa</taxon>
        <taxon>Nematoda</taxon>
        <taxon>Chromadorea</taxon>
        <taxon>Rhabditida</taxon>
        <taxon>Rhabditina</taxon>
        <taxon>Diplogasteromorpha</taxon>
        <taxon>Diplogasteroidea</taxon>
        <taxon>Neodiplogasteridae</taxon>
        <taxon>Pristionchus</taxon>
    </lineage>
</organism>
<dbReference type="InterPro" id="IPR035369">
    <property type="entry name" value="Nrap_D4"/>
</dbReference>
<dbReference type="InterPro" id="IPR035367">
    <property type="entry name" value="Nrap_D2"/>
</dbReference>
<evidence type="ECO:0000256" key="12">
    <source>
        <dbReference type="ARBA" id="ARBA00031711"/>
    </source>
</evidence>
<accession>A0A2A6BZG4</accession>
<keyword evidence="10" id="KW-0472">Membrane</keyword>
<evidence type="ECO:0000256" key="13">
    <source>
        <dbReference type="ARBA" id="ARBA00035000"/>
    </source>
</evidence>
<evidence type="ECO:0000313" key="15">
    <source>
        <dbReference type="EnsemblMetazoa" id="PPA16820.1"/>
    </source>
</evidence>
<protein>
    <recommendedName>
        <fullName evidence="5">Nucleolar protein 6</fullName>
    </recommendedName>
    <alternativeName>
        <fullName evidence="12">Maternal transcript 89Ba</fullName>
    </alternativeName>
</protein>
<evidence type="ECO:0000256" key="4">
    <source>
        <dbReference type="ARBA" id="ARBA00006674"/>
    </source>
</evidence>
<evidence type="ECO:0000256" key="3">
    <source>
        <dbReference type="ARBA" id="ARBA00004604"/>
    </source>
</evidence>
<dbReference type="InterPro" id="IPR001958">
    <property type="entry name" value="Tet-R_TetA/multi-R_MdtG-like"/>
</dbReference>
<dbReference type="Pfam" id="PF17407">
    <property type="entry name" value="Nrap_D6"/>
    <property type="match status" value="1"/>
</dbReference>
<accession>A0A8R1UD12</accession>
<dbReference type="GO" id="GO:0022857">
    <property type="term" value="F:transmembrane transporter activity"/>
    <property type="evidence" value="ECO:0007669"/>
    <property type="project" value="InterPro"/>
</dbReference>
<sequence>MNVSLDVSSSSTKEANFNLNLPTTTDTLVSLKRMENKTVTRSRSLSSLIFGPGRKSKDRSQASVFHALVVIFLEYFAWGLLTVPVINVLAETFPTNKFLMNGIILGIKGLLSFLSAPIVGALSDIWGRKIFLILTVFCTCMPIPCLKISPWWYFSLFSISGLFSVTFSVVLSYVADITEKHDRSSAYGLVSATFAASLVTSPALGAYLGERYSDGLVVAVATLVALADVIFIVIWVPESLSRRLSLDTLSWQHADPFSSLRMVAHDSTILKLSLIVFLSYLPESGQFSCFFVYLKLVVGFPPEAVAAYIAMVGVLSVIAQTWILLILTKKIGTKATITAGLSFQLAQLTWYGLGTQTWMMWAAGVLAALSSISYPSISAHVSLLTDKDKQGTVQGVVTGIRGLCSGFGPALFGFIFYLCDVDLSVDGDGTGHMGVGPAFPAPRIHPVPDSNKILTPRRNETETTWMDKPAFEWMLVPGPPFIIGAFLVLLALLCNSALPTLPSGPETSGSAFVLQCEQLLEETRVDKEKRKKVIGLANQIVKALNSAKPKGHKGNYKERIWLKKLGVSFPLLLNDEQIEKQLTTVEEYSWMKPEKIDIIDDSTIRVEDVNEVFVRLVVTMDKLLSSLLPVLKLLDTRDFLNGIYHTKRALVLCSTAAIIKSTVKGELSFVCERGDSLLPILRVSNGDLSVDISITSGPEWIKSVRFTPAIGNIRPSWAHGEKAQSKDSSPSPHLNQLLALSIHESSLLLSIQSRLIHKPKLQDAVLLLQKWAKTRRLRGLTPLFIRGWMIYLLSVGKVNEKKNMMTSVTSFLQSIANVVSGTVVSVDGEKEGLSGSTICPITLWDESGNVNMAGDITERELERIHVESTRTLACLGDLSTASFLFFDRISFIRIFDHYIQLSVSSSVLSSIDLVTDTVSQRDKLNSFIRILSSQIEKGMGERIEYWDVAVIDDFDENEMECMVEEWSVSSERPKEKKEYRILLGFNPSQQWSSPLTMGPMANSPEVASYSSFWKGKAHVRKFADSRICMTMSWGDTPSETIPLKIIAFILSEYWSIAPSSLSWRTSIDRELRGKKSNQERIAKAFSKLSEMLRGVKDLPLSVTNVHAVSPYPDDCVFAETRGGVLKGSSLIPLDNRLPVYKPSVYVQMKLEHSGKWGEDEKAIEALTAAFYIKLVEGLKKLSVMAVATKHDCRINIDEVVFRVEIMNGKMHAMLRKRVETLKNAGASRGNIQPAQHTLELFETKFVREQQLCSSLGGLATAYPAYSECVLMMKRWIGTNHLSPFINDFTMELLVASQFTEKTKKSIPKSGWNAFTRVLNLITSHNWALKPLIVDLMSEWNDEKRARIESSFLSLRPVLPPMVIVCNEDEKGCVWTREKPDPVILRRLISLASQTLSVLMENVHSEKPIDVTRILTRESWRAYDVVLDLVTPLVSRLCKAGGRPWKGSMAVIDWDPVEGFVDEMNAHFGHVAYFFFNRYRPASIGVKFKPHEDGLAVSLTRCGGHKRDSNGRLIVNREEVMEGIKIMAGPLLAKTFIPGLKEKLEKIED</sequence>
<reference evidence="15" key="2">
    <citation type="submission" date="2022-06" db="UniProtKB">
        <authorList>
            <consortium name="EnsemblMetazoa"/>
        </authorList>
    </citation>
    <scope>IDENTIFICATION</scope>
    <source>
        <strain evidence="15">PS312</strain>
    </source>
</reference>
<evidence type="ECO:0000313" key="16">
    <source>
        <dbReference type="Proteomes" id="UP000005239"/>
    </source>
</evidence>
<dbReference type="Pfam" id="PF17403">
    <property type="entry name" value="Nrap_D2"/>
    <property type="match status" value="1"/>
</dbReference>
<dbReference type="InterPro" id="IPR005829">
    <property type="entry name" value="Sugar_transporter_CS"/>
</dbReference>
<evidence type="ECO:0000256" key="9">
    <source>
        <dbReference type="ARBA" id="ARBA00022989"/>
    </source>
</evidence>
<dbReference type="InterPro" id="IPR011701">
    <property type="entry name" value="MFS"/>
</dbReference>
<dbReference type="GO" id="GO:0034456">
    <property type="term" value="C:UTP-C complex"/>
    <property type="evidence" value="ECO:0000318"/>
    <property type="project" value="GO_Central"/>
</dbReference>
<evidence type="ECO:0000256" key="1">
    <source>
        <dbReference type="ARBA" id="ARBA00004141"/>
    </source>
</evidence>
<keyword evidence="9" id="KW-1133">Transmembrane helix</keyword>
<dbReference type="GO" id="GO:0005694">
    <property type="term" value="C:chromosome"/>
    <property type="evidence" value="ECO:0007669"/>
    <property type="project" value="UniProtKB-SubCell"/>
</dbReference>
<name>A0A2A6BZG4_PRIPA</name>
<dbReference type="EnsemblMetazoa" id="PPA16820.1">
    <property type="protein sequence ID" value="PPA16820.1"/>
    <property type="gene ID" value="WBGene00106374"/>
</dbReference>
<keyword evidence="11" id="KW-0539">Nucleus</keyword>
<dbReference type="PANTHER" id="PTHR17972:SF0">
    <property type="entry name" value="NUCLEOLAR PROTEIN 6"/>
    <property type="match status" value="1"/>
</dbReference>
<dbReference type="InterPro" id="IPR035371">
    <property type="entry name" value="Nrap_D6"/>
</dbReference>
<evidence type="ECO:0000256" key="11">
    <source>
        <dbReference type="ARBA" id="ARBA00023242"/>
    </source>
</evidence>
<dbReference type="Proteomes" id="UP000005239">
    <property type="component" value="Unassembled WGS sequence"/>
</dbReference>
<keyword evidence="8" id="KW-0694">RNA-binding</keyword>
<comment type="similarity">
    <text evidence="4">Belongs to the NRAP family.</text>
</comment>
<comment type="function">
    <text evidence="13">Part of the small subunit (SSU) processome, first precursor of the small eukaryotic ribosomal subunit. During the assembly of the SSU processome in the nucleolus, many ribosome biogenesis factors, an RNA chaperone and ribosomal proteins associate with the nascent pre-rRNA and work in concert to generate RNA folding, modifications, rearrangements and cleavage as well as targeted degradation of pre-ribosomal RNA by the RNA exosome.</text>
</comment>
<dbReference type="Pfam" id="PF17404">
    <property type="entry name" value="Nrap_D3"/>
    <property type="match status" value="1"/>
</dbReference>
<dbReference type="Pfam" id="PF17405">
    <property type="entry name" value="Nrap_D4"/>
    <property type="match status" value="1"/>
</dbReference>
<dbReference type="InterPro" id="IPR035082">
    <property type="entry name" value="Nrap_D1"/>
</dbReference>
<dbReference type="GO" id="GO:0003723">
    <property type="term" value="F:RNA binding"/>
    <property type="evidence" value="ECO:0007669"/>
    <property type="project" value="UniProtKB-KW"/>
</dbReference>
<dbReference type="CDD" id="cd17387">
    <property type="entry name" value="MFS_MFSD14"/>
    <property type="match status" value="1"/>
</dbReference>
<dbReference type="GO" id="GO:0032040">
    <property type="term" value="C:small-subunit processome"/>
    <property type="evidence" value="ECO:0000318"/>
    <property type="project" value="GO_Central"/>
</dbReference>
<evidence type="ECO:0000256" key="7">
    <source>
        <dbReference type="ARBA" id="ARBA00022692"/>
    </source>
</evidence>
<dbReference type="Gene3D" id="1.10.1410.10">
    <property type="match status" value="1"/>
</dbReference>
<dbReference type="PANTHER" id="PTHR17972">
    <property type="entry name" value="NUCLEOLAR RNA-ASSOCIATED PROTEIN"/>
    <property type="match status" value="1"/>
</dbReference>
<evidence type="ECO:0000256" key="5">
    <source>
        <dbReference type="ARBA" id="ARBA00016437"/>
    </source>
</evidence>
<evidence type="ECO:0000256" key="10">
    <source>
        <dbReference type="ARBA" id="ARBA00023136"/>
    </source>
</evidence>
<dbReference type="GO" id="GO:0006364">
    <property type="term" value="P:rRNA processing"/>
    <property type="evidence" value="ECO:0000318"/>
    <property type="project" value="GO_Central"/>
</dbReference>
<evidence type="ECO:0000256" key="6">
    <source>
        <dbReference type="ARBA" id="ARBA00022454"/>
    </source>
</evidence>
<dbReference type="Pfam" id="PF03813">
    <property type="entry name" value="Nrap"/>
    <property type="match status" value="1"/>
</dbReference>
<dbReference type="Gene3D" id="1.20.1250.20">
    <property type="entry name" value="MFS general substrate transporter like domains"/>
    <property type="match status" value="1"/>
</dbReference>
<dbReference type="SUPFAM" id="SSF103473">
    <property type="entry name" value="MFS general substrate transporter"/>
    <property type="match status" value="1"/>
</dbReference>
<dbReference type="InterPro" id="IPR020846">
    <property type="entry name" value="MFS_dom"/>
</dbReference>
<proteinExistence type="inferred from homology"/>
<dbReference type="InterPro" id="IPR036259">
    <property type="entry name" value="MFS_trans_sf"/>
</dbReference>
<keyword evidence="6" id="KW-0158">Chromosome</keyword>
<dbReference type="PRINTS" id="PR01035">
    <property type="entry name" value="TCRTETA"/>
</dbReference>
<evidence type="ECO:0000256" key="2">
    <source>
        <dbReference type="ARBA" id="ARBA00004286"/>
    </source>
</evidence>
<comment type="subunit">
    <text evidence="14">Part of the small subunit (SSU) processome, composed of more than 70 proteins and the RNA chaperone small nucleolar RNA (snoRNA) U3.</text>
</comment>
<keyword evidence="16" id="KW-1185">Reference proteome</keyword>
<evidence type="ECO:0000256" key="8">
    <source>
        <dbReference type="ARBA" id="ARBA00022884"/>
    </source>
</evidence>
<dbReference type="PROSITE" id="PS00216">
    <property type="entry name" value="SUGAR_TRANSPORT_1"/>
    <property type="match status" value="1"/>
</dbReference>
<dbReference type="InterPro" id="IPR005554">
    <property type="entry name" value="NOL6/Upt22"/>
</dbReference>
<dbReference type="Pfam" id="PF17406">
    <property type="entry name" value="Nrap_D5"/>
    <property type="match status" value="1"/>
</dbReference>
<dbReference type="PROSITE" id="PS50850">
    <property type="entry name" value="MFS"/>
    <property type="match status" value="1"/>
</dbReference>
<dbReference type="GO" id="GO:0006409">
    <property type="term" value="P:tRNA export from nucleus"/>
    <property type="evidence" value="ECO:0000318"/>
    <property type="project" value="GO_Central"/>
</dbReference>
<gene>
    <name evidence="15" type="primary">WBGene00106374</name>
</gene>
<evidence type="ECO:0000256" key="14">
    <source>
        <dbReference type="ARBA" id="ARBA00035020"/>
    </source>
</evidence>
<dbReference type="InterPro" id="IPR035370">
    <property type="entry name" value="Nrap_D5"/>
</dbReference>
<dbReference type="GO" id="GO:0032545">
    <property type="term" value="C:CURI complex"/>
    <property type="evidence" value="ECO:0000318"/>
    <property type="project" value="GO_Central"/>
</dbReference>
<dbReference type="GO" id="GO:0016020">
    <property type="term" value="C:membrane"/>
    <property type="evidence" value="ECO:0007669"/>
    <property type="project" value="UniProtKB-SubCell"/>
</dbReference>
<dbReference type="Pfam" id="PF07690">
    <property type="entry name" value="MFS_1"/>
    <property type="match status" value="1"/>
</dbReference>
<dbReference type="InterPro" id="IPR035368">
    <property type="entry name" value="Nrap_D3"/>
</dbReference>
<comment type="subcellular location">
    <subcellularLocation>
        <location evidence="2">Chromosome</location>
    </subcellularLocation>
    <subcellularLocation>
        <location evidence="1">Membrane</location>
        <topology evidence="1">Multi-pass membrane protein</topology>
    </subcellularLocation>
    <subcellularLocation>
        <location evidence="3">Nucleus</location>
        <location evidence="3">Nucleolus</location>
    </subcellularLocation>
</comment>
<keyword evidence="7" id="KW-0812">Transmembrane</keyword>